<proteinExistence type="predicted"/>
<dbReference type="PROSITE" id="PS51257">
    <property type="entry name" value="PROKAR_LIPOPROTEIN"/>
    <property type="match status" value="1"/>
</dbReference>
<dbReference type="Proteomes" id="UP000319209">
    <property type="component" value="Chromosome"/>
</dbReference>
<accession>A0A516GP73</accession>
<dbReference type="KEGG" id="fop:FNB79_04695"/>
<dbReference type="EMBL" id="CP041637">
    <property type="protein sequence ID" value="QDO93299.1"/>
    <property type="molecule type" value="Genomic_DNA"/>
</dbReference>
<organism evidence="1 2">
    <name type="scientific">Formosa sediminum</name>
    <dbReference type="NCBI Taxonomy" id="2594004"/>
    <lineage>
        <taxon>Bacteria</taxon>
        <taxon>Pseudomonadati</taxon>
        <taxon>Bacteroidota</taxon>
        <taxon>Flavobacteriia</taxon>
        <taxon>Flavobacteriales</taxon>
        <taxon>Flavobacteriaceae</taxon>
        <taxon>Formosa</taxon>
    </lineage>
</organism>
<dbReference type="AlphaFoldDB" id="A0A516GP73"/>
<keyword evidence="2" id="KW-1185">Reference proteome</keyword>
<evidence type="ECO:0000313" key="1">
    <source>
        <dbReference type="EMBL" id="QDO93299.1"/>
    </source>
</evidence>
<reference evidence="1 2" key="1">
    <citation type="submission" date="2019-07" db="EMBL/GenBank/DDBJ databases">
        <title>Genome sequencing for Formosa sp. PS13.</title>
        <authorList>
            <person name="Park S.-J."/>
        </authorList>
    </citation>
    <scope>NUCLEOTIDE SEQUENCE [LARGE SCALE GENOMIC DNA]</scope>
    <source>
        <strain evidence="1 2">PS13</strain>
    </source>
</reference>
<sequence>MKHIITIICLAITFMSCEGDQGVPGADGLDGEVAPAFEIELDFNASNNYEITQNYGFNIVESDVVLVYMSWETSNGTEIWRLVPQTQFFDDGGILTYNYDFTDVDFRIFLEANFDLGTLDNVWTQNQYFRVVVVPADYIGGVDIENYDDVINATNIQSFETF</sequence>
<dbReference type="OrthoDB" id="1524444at2"/>
<evidence type="ECO:0008006" key="3">
    <source>
        <dbReference type="Google" id="ProtNLM"/>
    </source>
</evidence>
<protein>
    <recommendedName>
        <fullName evidence="3">Collagen-like protein</fullName>
    </recommendedName>
</protein>
<name>A0A516GP73_9FLAO</name>
<gene>
    <name evidence="1" type="ORF">FNB79_04695</name>
</gene>
<dbReference type="RefSeq" id="WP_143380203.1">
    <property type="nucleotide sequence ID" value="NZ_CP041637.1"/>
</dbReference>
<evidence type="ECO:0000313" key="2">
    <source>
        <dbReference type="Proteomes" id="UP000319209"/>
    </source>
</evidence>